<dbReference type="InterPro" id="IPR043502">
    <property type="entry name" value="DNA/RNA_pol_sf"/>
</dbReference>
<dbReference type="GO" id="GO:0003968">
    <property type="term" value="F:RNA-directed RNA polymerase activity"/>
    <property type="evidence" value="ECO:0007669"/>
    <property type="project" value="InterPro"/>
</dbReference>
<dbReference type="EMBL" id="BDQD01000175">
    <property type="protein sequence ID" value="GBH22740.1"/>
    <property type="molecule type" value="Genomic_RNA"/>
</dbReference>
<dbReference type="InterPro" id="IPR001205">
    <property type="entry name" value="RNA-dir_pol_C"/>
</dbReference>
<dbReference type="Pfam" id="PF00680">
    <property type="entry name" value="RdRP_1"/>
    <property type="match status" value="1"/>
</dbReference>
<sequence>MNKRITSLPFLDVINELNLGNNTYAKEKLSNLLTRTTVGSKDILVSPIGKYGPDKLLSEWRSIFEEAVNSGKVSNEVLIGIEDAQADKFSPRSIALPWTKRKANVDQYFIETNIDYSSLDCSTSASESLRPLNYINASKFIKKSTSAGLPSMRKKGEVLEETVKDIEYYLDREDPAVLYTRTQESAKTRDVFGVPLADVLNEMRYYRPILEFQKKLIWRSALSGPDRVAKHLTEIIERAISEGLTLISIDFSAYDTTIKQGLQFKVGQYYKSLFQKSYHSEIDNIIRRKSTIGLVTPDGVMTGPHGEPSGSAFTNEDDSLAQHCIAMSSNAIIEDLLDIQGDDGVYAVKPETVNSLYNTFKKYGLNVNVDKSFESPNYLVYLQNLYHPDFKRDGVIGGVYPTFRALNRIVYQERWANFEDYGIKGKDYYAIRTLSILENCKNHPLFEELVKFILSKDKYNLEVSSRGVNEYVKFMIDTEGTEGLIINQYGDDLSGIRNWQSFRLVRSLSGS</sequence>
<accession>A0A2V0RB62</accession>
<dbReference type="EMBL" id="BDQB01000225">
    <property type="protein sequence ID" value="GBH22347.1"/>
    <property type="molecule type" value="Genomic_RNA"/>
</dbReference>
<evidence type="ECO:0000313" key="2">
    <source>
        <dbReference type="EMBL" id="GBH22347.1"/>
    </source>
</evidence>
<evidence type="ECO:0000259" key="1">
    <source>
        <dbReference type="Pfam" id="PF00680"/>
    </source>
</evidence>
<feature type="domain" description="RNA-directed RNA polymerase C-terminal" evidence="1">
    <location>
        <begin position="126"/>
        <end position="389"/>
    </location>
</feature>
<proteinExistence type="predicted"/>
<dbReference type="EMBL" id="BDQE01000128">
    <property type="protein sequence ID" value="GBH22851.1"/>
    <property type="molecule type" value="Genomic_RNA"/>
</dbReference>
<comment type="caution">
    <text evidence="2">The sequence shown here is derived from an EMBL/GenBank/DDBJ whole genome shotgun (WGS) entry which is preliminary data.</text>
</comment>
<name>A0A2V0RB62_9ZZZZ</name>
<dbReference type="GO" id="GO:0006351">
    <property type="term" value="P:DNA-templated transcription"/>
    <property type="evidence" value="ECO:0007669"/>
    <property type="project" value="InterPro"/>
</dbReference>
<dbReference type="AlphaFoldDB" id="A0A2V0RB62"/>
<protein>
    <submittedName>
        <fullName evidence="2">RdRp</fullName>
    </submittedName>
</protein>
<dbReference type="SUPFAM" id="SSF56672">
    <property type="entry name" value="DNA/RNA polymerases"/>
    <property type="match status" value="1"/>
</dbReference>
<dbReference type="GO" id="GO:0003723">
    <property type="term" value="F:RNA binding"/>
    <property type="evidence" value="ECO:0007669"/>
    <property type="project" value="InterPro"/>
</dbReference>
<organism evidence="2">
    <name type="scientific">viral metagenome</name>
    <dbReference type="NCBI Taxonomy" id="1070528"/>
    <lineage>
        <taxon>unclassified sequences</taxon>
        <taxon>metagenomes</taxon>
        <taxon>organismal metagenomes</taxon>
    </lineage>
</organism>
<dbReference type="EMBL" id="BDQC01000137">
    <property type="protein sequence ID" value="GBH22525.1"/>
    <property type="molecule type" value="Genomic_RNA"/>
</dbReference>
<reference evidence="2" key="1">
    <citation type="submission" date="2017-04" db="EMBL/GenBank/DDBJ databases">
        <title>Unveiling RNA virosphere associated with marine microorganisms.</title>
        <authorList>
            <person name="Urayama S."/>
            <person name="Takaki Y."/>
            <person name="Nishi S."/>
            <person name="Yoshida Y."/>
            <person name="Deguchi S."/>
            <person name="Takai K."/>
            <person name="Nunoura T."/>
        </authorList>
    </citation>
    <scope>NUCLEOTIDE SEQUENCE</scope>
</reference>